<reference evidence="2 3" key="1">
    <citation type="submission" date="2020-02" db="EMBL/GenBank/DDBJ databases">
        <title>The draft genome of Grimontia sedimenta sp. nov., isolated from benthic sediments near coral reefs south of Kuwait.</title>
        <authorList>
            <person name="Mahmoud H.M."/>
            <person name="Jose L."/>
            <person name="Eapen S."/>
        </authorList>
    </citation>
    <scope>NUCLEOTIDE SEQUENCE [LARGE SCALE GENOMIC DNA]</scope>
    <source>
        <strain evidence="2 3">S25</strain>
    </source>
</reference>
<dbReference type="Proteomes" id="UP000473008">
    <property type="component" value="Unassembled WGS sequence"/>
</dbReference>
<gene>
    <name evidence="2" type="ORF">G5S52_16475</name>
</gene>
<organism evidence="2 3">
    <name type="scientific">Grimontia sedimenti</name>
    <dbReference type="NCBI Taxonomy" id="2711294"/>
    <lineage>
        <taxon>Bacteria</taxon>
        <taxon>Pseudomonadati</taxon>
        <taxon>Pseudomonadota</taxon>
        <taxon>Gammaproteobacteria</taxon>
        <taxon>Vibrionales</taxon>
        <taxon>Vibrionaceae</taxon>
        <taxon>Grimontia</taxon>
    </lineage>
</organism>
<dbReference type="InterPro" id="IPR002654">
    <property type="entry name" value="Glyco_trans_25"/>
</dbReference>
<protein>
    <submittedName>
        <fullName evidence="2">Glycosyltransferase family 25 protein</fullName>
    </submittedName>
</protein>
<comment type="caution">
    <text evidence="2">The sequence shown here is derived from an EMBL/GenBank/DDBJ whole genome shotgun (WGS) entry which is preliminary data.</text>
</comment>
<dbReference type="RefSeq" id="WP_165015997.1">
    <property type="nucleotide sequence ID" value="NZ_JAALDL010000013.1"/>
</dbReference>
<dbReference type="Pfam" id="PF01755">
    <property type="entry name" value="Glyco_transf_25"/>
    <property type="match status" value="1"/>
</dbReference>
<evidence type="ECO:0000313" key="3">
    <source>
        <dbReference type="Proteomes" id="UP000473008"/>
    </source>
</evidence>
<feature type="domain" description="Glycosyl transferase family 25" evidence="1">
    <location>
        <begin position="2"/>
        <end position="178"/>
    </location>
</feature>
<proteinExistence type="predicted"/>
<accession>A0A6M1RT79</accession>
<sequence>MKVYVLSLARSCDRRERMKLQLDKAGVEFEFFDAIDGSSSERFTHSEKAAPQLTFKRKGYFLRPNEVACFASHYSLWEKCIELDTPILILEDNVDIDDIVSTEVLDEVMNYASKYGYIKLSSTFQSAFTELYKLSCGISVGQFSKKSCGTTAYILSPLAAQKFVKNAKRFIEPVDDYMEKPWRHGVKTYSVHPSLFERANIPSTISSDSKSRKHKVQVGLFSKLYRELFRIHESIARIIFWKHR</sequence>
<dbReference type="CDD" id="cd06532">
    <property type="entry name" value="Glyco_transf_25"/>
    <property type="match status" value="1"/>
</dbReference>
<dbReference type="AlphaFoldDB" id="A0A6M1RT79"/>
<evidence type="ECO:0000259" key="1">
    <source>
        <dbReference type="Pfam" id="PF01755"/>
    </source>
</evidence>
<evidence type="ECO:0000313" key="2">
    <source>
        <dbReference type="EMBL" id="NGN99187.1"/>
    </source>
</evidence>
<dbReference type="GO" id="GO:0016740">
    <property type="term" value="F:transferase activity"/>
    <property type="evidence" value="ECO:0007669"/>
    <property type="project" value="UniProtKB-KW"/>
</dbReference>
<name>A0A6M1RT79_9GAMM</name>
<keyword evidence="3" id="KW-1185">Reference proteome</keyword>
<dbReference type="EMBL" id="JAALDL010000013">
    <property type="protein sequence ID" value="NGN99187.1"/>
    <property type="molecule type" value="Genomic_DNA"/>
</dbReference>
<keyword evidence="2" id="KW-0808">Transferase</keyword>